<reference evidence="3" key="1">
    <citation type="submission" date="2010-08" db="EMBL/GenBank/DDBJ databases">
        <authorList>
            <consortium name="Caenorhabditis japonica Sequencing Consortium"/>
            <person name="Wilson R.K."/>
        </authorList>
    </citation>
    <scope>NUCLEOTIDE SEQUENCE [LARGE SCALE GENOMIC DNA]</scope>
    <source>
        <strain evidence="3">DF5081</strain>
    </source>
</reference>
<accession>A0A8R1IKD3</accession>
<organism evidence="2 3">
    <name type="scientific">Caenorhabditis japonica</name>
    <dbReference type="NCBI Taxonomy" id="281687"/>
    <lineage>
        <taxon>Eukaryota</taxon>
        <taxon>Metazoa</taxon>
        <taxon>Ecdysozoa</taxon>
        <taxon>Nematoda</taxon>
        <taxon>Chromadorea</taxon>
        <taxon>Rhabditida</taxon>
        <taxon>Rhabditina</taxon>
        <taxon>Rhabditomorpha</taxon>
        <taxon>Rhabditoidea</taxon>
        <taxon>Rhabditidae</taxon>
        <taxon>Peloderinae</taxon>
        <taxon>Caenorhabditis</taxon>
    </lineage>
</organism>
<evidence type="ECO:0000313" key="2">
    <source>
        <dbReference type="EnsemblMetazoa" id="CJA36469.1"/>
    </source>
</evidence>
<proteinExistence type="predicted"/>
<evidence type="ECO:0000313" key="3">
    <source>
        <dbReference type="Proteomes" id="UP000005237"/>
    </source>
</evidence>
<feature type="region of interest" description="Disordered" evidence="1">
    <location>
        <begin position="44"/>
        <end position="81"/>
    </location>
</feature>
<keyword evidence="3" id="KW-1185">Reference proteome</keyword>
<feature type="compositionally biased region" description="Acidic residues" evidence="1">
    <location>
        <begin position="56"/>
        <end position="81"/>
    </location>
</feature>
<dbReference type="EnsemblMetazoa" id="CJA36469.1">
    <property type="protein sequence ID" value="CJA36469.1"/>
    <property type="gene ID" value="WBGene00212316"/>
</dbReference>
<reference evidence="2" key="2">
    <citation type="submission" date="2022-06" db="UniProtKB">
        <authorList>
            <consortium name="EnsemblMetazoa"/>
        </authorList>
    </citation>
    <scope>IDENTIFICATION</scope>
    <source>
        <strain evidence="2">DF5081</strain>
    </source>
</reference>
<dbReference type="AlphaFoldDB" id="A0A8R1IKD3"/>
<sequence>VRDRVVQFCKNFPATDSAALYRHVDKYVDEILEIIAKKEAAKCSVPTSSTSLGGDSESEAEIVGDSTFDDDSESEYTEEDF</sequence>
<name>A0A8R1IKD3_CAEJA</name>
<dbReference type="Proteomes" id="UP000005237">
    <property type="component" value="Unassembled WGS sequence"/>
</dbReference>
<protein>
    <submittedName>
        <fullName evidence="2">Uncharacterized protein</fullName>
    </submittedName>
</protein>
<evidence type="ECO:0000256" key="1">
    <source>
        <dbReference type="SAM" id="MobiDB-lite"/>
    </source>
</evidence>